<dbReference type="GO" id="GO:0022008">
    <property type="term" value="P:neurogenesis"/>
    <property type="evidence" value="ECO:0007669"/>
    <property type="project" value="TreeGrafter"/>
</dbReference>
<evidence type="ECO:0000259" key="1">
    <source>
        <dbReference type="PROSITE" id="PS50097"/>
    </source>
</evidence>
<dbReference type="EMBL" id="OD566393">
    <property type="protein sequence ID" value="CAD7443896.1"/>
    <property type="molecule type" value="Genomic_DNA"/>
</dbReference>
<dbReference type="GO" id="GO:0000932">
    <property type="term" value="C:P-body"/>
    <property type="evidence" value="ECO:0007669"/>
    <property type="project" value="TreeGrafter"/>
</dbReference>
<dbReference type="Pfam" id="PF07707">
    <property type="entry name" value="BACK"/>
    <property type="match status" value="1"/>
</dbReference>
<dbReference type="PANTHER" id="PTHR45774:SF3">
    <property type="entry name" value="BTB (POZ) DOMAIN-CONTAINING 2B-RELATED"/>
    <property type="match status" value="1"/>
</dbReference>
<dbReference type="InterPro" id="IPR000210">
    <property type="entry name" value="BTB/POZ_dom"/>
</dbReference>
<dbReference type="PANTHER" id="PTHR45774">
    <property type="entry name" value="BTB/POZ DOMAIN-CONTAINING"/>
    <property type="match status" value="1"/>
</dbReference>
<protein>
    <recommendedName>
        <fullName evidence="1">BTB domain-containing protein</fullName>
    </recommendedName>
</protein>
<dbReference type="SMART" id="SM00225">
    <property type="entry name" value="BTB"/>
    <property type="match status" value="1"/>
</dbReference>
<feature type="domain" description="BTB" evidence="1">
    <location>
        <begin position="164"/>
        <end position="229"/>
    </location>
</feature>
<dbReference type="PROSITE" id="PS50097">
    <property type="entry name" value="BTB"/>
    <property type="match status" value="1"/>
</dbReference>
<accession>A0A7R9EYV4</accession>
<organism evidence="2">
    <name type="scientific">Timema bartmani</name>
    <dbReference type="NCBI Taxonomy" id="61472"/>
    <lineage>
        <taxon>Eukaryota</taxon>
        <taxon>Metazoa</taxon>
        <taxon>Ecdysozoa</taxon>
        <taxon>Arthropoda</taxon>
        <taxon>Hexapoda</taxon>
        <taxon>Insecta</taxon>
        <taxon>Pterygota</taxon>
        <taxon>Neoptera</taxon>
        <taxon>Polyneoptera</taxon>
        <taxon>Phasmatodea</taxon>
        <taxon>Timematodea</taxon>
        <taxon>Timematoidea</taxon>
        <taxon>Timematidae</taxon>
        <taxon>Timema</taxon>
    </lineage>
</organism>
<name>A0A7R9EYV4_9NEOP</name>
<dbReference type="Gene3D" id="1.25.40.420">
    <property type="match status" value="1"/>
</dbReference>
<dbReference type="SMART" id="SM00875">
    <property type="entry name" value="BACK"/>
    <property type="match status" value="1"/>
</dbReference>
<evidence type="ECO:0000313" key="2">
    <source>
        <dbReference type="EMBL" id="CAD7443896.1"/>
    </source>
</evidence>
<gene>
    <name evidence="2" type="ORF">TBIB3V08_LOCUS6293</name>
</gene>
<dbReference type="InterPro" id="IPR011705">
    <property type="entry name" value="BACK"/>
</dbReference>
<dbReference type="SUPFAM" id="SSF54695">
    <property type="entry name" value="POZ domain"/>
    <property type="match status" value="1"/>
</dbReference>
<proteinExistence type="predicted"/>
<sequence>MTIIYKVNHVVTLFLSFQFHSNSPILYTSSPYSSILNSTAHYILPTYIPGTYTSFTVVYSIMAEMSLKSSLSQTMMSENKTSDENVSLRSPLAQTVNIEKLSNGFIKDDRFIMEARVAFGQCKPTIDICKTKEDVAQKDLSFMEVDVTSISERADQLLSNGQDGTCEFSVGGETKRASKVLLALKSPVFDRMFFGPLKEEAIIEVTDIESDIFDIMLRHIYEAVWKFESKEQVYEVFYAAQKYMLSILLRSCIEHVWPYKIDDVVFTLNFSKNLNLKYLEEEVMKIVRKDIDEVLKLPDFVDLSQDSLLAIVEQQALNLDSEFELFDAVLHWSRAQCEKQGLEANGHNIRAVLGDVLKHIRFLIMSPEDITGPVCDANIFTTEEQNLILRQYISKETVKSLSNVCCLKNLRERC</sequence>
<dbReference type="AlphaFoldDB" id="A0A7R9EYV4"/>
<reference evidence="2" key="1">
    <citation type="submission" date="2020-11" db="EMBL/GenBank/DDBJ databases">
        <authorList>
            <person name="Tran Van P."/>
        </authorList>
    </citation>
    <scope>NUCLEOTIDE SEQUENCE</scope>
</reference>
<dbReference type="Pfam" id="PF00651">
    <property type="entry name" value="BTB"/>
    <property type="match status" value="1"/>
</dbReference>
<dbReference type="GO" id="GO:0005829">
    <property type="term" value="C:cytosol"/>
    <property type="evidence" value="ECO:0007669"/>
    <property type="project" value="TreeGrafter"/>
</dbReference>
<dbReference type="Gene3D" id="3.30.710.10">
    <property type="entry name" value="Potassium Channel Kv1.1, Chain A"/>
    <property type="match status" value="1"/>
</dbReference>
<dbReference type="InterPro" id="IPR011333">
    <property type="entry name" value="SKP1/BTB/POZ_sf"/>
</dbReference>